<feature type="region of interest" description="Disordered" evidence="1">
    <location>
        <begin position="223"/>
        <end position="243"/>
    </location>
</feature>
<evidence type="ECO:0000313" key="3">
    <source>
        <dbReference type="Proteomes" id="UP001332243"/>
    </source>
</evidence>
<gene>
    <name evidence="2" type="ORF">V1633_10655</name>
</gene>
<sequence length="312" mass="32841">MPADPIGLVTRQLLARHLDSWVPDALRRSRRATFLQAYAGADGGAADGALQALTPITGGLRGRQLTVLTVAGQADDLLARHAALAADLPAEVTAHPVAGDLTRLPVVLKAAGAAAAPLFGYLDAAGGPPVGGDVLTAVATGRPAELLLVLDPATRHGGELRQRLNDTGFPLVNEVELVADPESEGGPVVRRETLLVFATAFGKRLEAFKDALWTVERQAGVRYRDPDDPEGRLVDPTPTPDAEPLRRELLTRLASAGQASVTELRQFTAERTVYRAGAANEVLDSLLATGEVSREPRSGRLSGETVITAGDR</sequence>
<protein>
    <submittedName>
        <fullName evidence="2">Uncharacterized protein</fullName>
    </submittedName>
</protein>
<comment type="caution">
    <text evidence="2">The sequence shown here is derived from an EMBL/GenBank/DDBJ whole genome shotgun (WGS) entry which is preliminary data.</text>
</comment>
<organism evidence="2 3">
    <name type="scientific">Plantactinospora sonchi</name>
    <dbReference type="NCBI Taxonomy" id="1544735"/>
    <lineage>
        <taxon>Bacteria</taxon>
        <taxon>Bacillati</taxon>
        <taxon>Actinomycetota</taxon>
        <taxon>Actinomycetes</taxon>
        <taxon>Micromonosporales</taxon>
        <taxon>Micromonosporaceae</taxon>
        <taxon>Plantactinospora</taxon>
    </lineage>
</organism>
<accession>A0ABU7RR22</accession>
<feature type="compositionally biased region" description="Basic and acidic residues" evidence="1">
    <location>
        <begin position="223"/>
        <end position="233"/>
    </location>
</feature>
<evidence type="ECO:0000256" key="1">
    <source>
        <dbReference type="SAM" id="MobiDB-lite"/>
    </source>
</evidence>
<name>A0ABU7RR22_9ACTN</name>
<feature type="region of interest" description="Disordered" evidence="1">
    <location>
        <begin position="293"/>
        <end position="312"/>
    </location>
</feature>
<evidence type="ECO:0000313" key="2">
    <source>
        <dbReference type="EMBL" id="MEE6258949.1"/>
    </source>
</evidence>
<proteinExistence type="predicted"/>
<reference evidence="2 3" key="1">
    <citation type="submission" date="2024-01" db="EMBL/GenBank/DDBJ databases">
        <title>Genome insights into Plantactinospora sonchi sp. nov.</title>
        <authorList>
            <person name="Wang L."/>
        </authorList>
    </citation>
    <scope>NUCLEOTIDE SEQUENCE [LARGE SCALE GENOMIC DNA]</scope>
    <source>
        <strain evidence="2 3">NEAU-QY2</strain>
    </source>
</reference>
<dbReference type="Proteomes" id="UP001332243">
    <property type="component" value="Unassembled WGS sequence"/>
</dbReference>
<dbReference type="RefSeq" id="WP_331214067.1">
    <property type="nucleotide sequence ID" value="NZ_JAZGQK010000007.1"/>
</dbReference>
<dbReference type="EMBL" id="JAZGQK010000007">
    <property type="protein sequence ID" value="MEE6258949.1"/>
    <property type="molecule type" value="Genomic_DNA"/>
</dbReference>
<keyword evidence="3" id="KW-1185">Reference proteome</keyword>